<organism evidence="1 2">
    <name type="scientific">Aliarcobacter butzleri L348</name>
    <dbReference type="NCBI Taxonomy" id="1447256"/>
    <lineage>
        <taxon>Bacteria</taxon>
        <taxon>Pseudomonadati</taxon>
        <taxon>Campylobacterota</taxon>
        <taxon>Epsilonproteobacteria</taxon>
        <taxon>Campylobacterales</taxon>
        <taxon>Arcobacteraceae</taxon>
        <taxon>Aliarcobacter</taxon>
    </lineage>
</organism>
<dbReference type="EMBL" id="JAIQ01000107">
    <property type="protein sequence ID" value="KLD99056.1"/>
    <property type="molecule type" value="Genomic_DNA"/>
</dbReference>
<proteinExistence type="predicted"/>
<accession>A0A0G9JXP9</accession>
<name>A0A0G9JXP9_9BACT</name>
<reference evidence="1 2" key="1">
    <citation type="submission" date="2014-01" db="EMBL/GenBank/DDBJ databases">
        <title>Development of a Comparative Genomic Fingerprinting Assay for High Resolution Genotyping of Arcobacter butzleri.</title>
        <authorList>
            <person name="Webb A.L."/>
            <person name="Inglis G.D."/>
            <person name="Kruczkiewicz P."/>
            <person name="Selinger L.B."/>
            <person name="Taboada E.N."/>
        </authorList>
    </citation>
    <scope>NUCLEOTIDE SEQUENCE [LARGE SCALE GENOMIC DNA]</scope>
    <source>
        <strain evidence="1 2">L348</strain>
    </source>
</reference>
<sequence>MNLFSILAIYNTIFIQLFGYNCEINLKNIQRERNE</sequence>
<evidence type="ECO:0000313" key="2">
    <source>
        <dbReference type="Proteomes" id="UP000035514"/>
    </source>
</evidence>
<protein>
    <submittedName>
        <fullName evidence="1">Uncharacterized protein</fullName>
    </submittedName>
</protein>
<dbReference type="Proteomes" id="UP000035514">
    <property type="component" value="Unassembled WGS sequence"/>
</dbReference>
<evidence type="ECO:0000313" key="1">
    <source>
        <dbReference type="EMBL" id="KLD99056.1"/>
    </source>
</evidence>
<dbReference type="AlphaFoldDB" id="A0A0G9JXP9"/>
<gene>
    <name evidence="1" type="ORF">AA20_07495</name>
</gene>
<comment type="caution">
    <text evidence="1">The sequence shown here is derived from an EMBL/GenBank/DDBJ whole genome shotgun (WGS) entry which is preliminary data.</text>
</comment>